<sequence>MSWNPYKRLLALLPGAPLLTGEVVAAHADGVTIQLSDGAQLRVRGEAAVGEHVYVRAGVIEGPAPALTGVDQTV</sequence>
<protein>
    <submittedName>
        <fullName evidence="1">Uncharacterized protein</fullName>
    </submittedName>
</protein>
<dbReference type="OrthoDB" id="7066409at2"/>
<dbReference type="AlphaFoldDB" id="A0A1N6X3D3"/>
<dbReference type="RefSeq" id="WP_076602661.1">
    <property type="nucleotide sequence ID" value="NZ_FTMD01000008.1"/>
</dbReference>
<dbReference type="Proteomes" id="UP000186819">
    <property type="component" value="Unassembled WGS sequence"/>
</dbReference>
<keyword evidence="2" id="KW-1185">Reference proteome</keyword>
<dbReference type="EMBL" id="FTMD01000008">
    <property type="protein sequence ID" value="SIQ96795.1"/>
    <property type="molecule type" value="Genomic_DNA"/>
</dbReference>
<name>A0A1N6X3D3_9RHOO</name>
<organism evidence="1 2">
    <name type="scientific">Aromatoleum tolulyticum</name>
    <dbReference type="NCBI Taxonomy" id="34027"/>
    <lineage>
        <taxon>Bacteria</taxon>
        <taxon>Pseudomonadati</taxon>
        <taxon>Pseudomonadota</taxon>
        <taxon>Betaproteobacteria</taxon>
        <taxon>Rhodocyclales</taxon>
        <taxon>Rhodocyclaceae</taxon>
        <taxon>Aromatoleum</taxon>
    </lineage>
</organism>
<accession>A0A1N6X3D3</accession>
<evidence type="ECO:0000313" key="1">
    <source>
        <dbReference type="EMBL" id="SIQ96795.1"/>
    </source>
</evidence>
<evidence type="ECO:0000313" key="2">
    <source>
        <dbReference type="Proteomes" id="UP000186819"/>
    </source>
</evidence>
<gene>
    <name evidence="1" type="ORF">SAMN05421829_108174</name>
</gene>
<proteinExistence type="predicted"/>
<dbReference type="STRING" id="34027.SAMN05421829_108174"/>
<reference evidence="2" key="1">
    <citation type="submission" date="2017-01" db="EMBL/GenBank/DDBJ databases">
        <authorList>
            <person name="Varghese N."/>
            <person name="Submissions S."/>
        </authorList>
    </citation>
    <scope>NUCLEOTIDE SEQUENCE [LARGE SCALE GENOMIC DNA]</scope>
    <source>
        <strain evidence="2">ATCC 51758</strain>
    </source>
</reference>